<keyword evidence="2" id="KW-1185">Reference proteome</keyword>
<proteinExistence type="predicted"/>
<accession>A0A8J8SVQ6</accession>
<evidence type="ECO:0000313" key="2">
    <source>
        <dbReference type="Proteomes" id="UP000785679"/>
    </source>
</evidence>
<dbReference type="EMBL" id="RRYP01024480">
    <property type="protein sequence ID" value="TNV72066.1"/>
    <property type="molecule type" value="Genomic_DNA"/>
</dbReference>
<sequence>MSYNLIYISVVSMSKNPFIPSTLYATHFLQGYKFPYSNLGQLISHYRFEAILKPFRKKATERYQISGDEQWKWFGLCL</sequence>
<name>A0A8J8SVQ6_HALGN</name>
<comment type="caution">
    <text evidence="1">The sequence shown here is derived from an EMBL/GenBank/DDBJ whole genome shotgun (WGS) entry which is preliminary data.</text>
</comment>
<dbReference type="Proteomes" id="UP000785679">
    <property type="component" value="Unassembled WGS sequence"/>
</dbReference>
<reference evidence="1" key="1">
    <citation type="submission" date="2019-06" db="EMBL/GenBank/DDBJ databases">
        <authorList>
            <person name="Zheng W."/>
        </authorList>
    </citation>
    <scope>NUCLEOTIDE SEQUENCE</scope>
    <source>
        <strain evidence="1">QDHG01</strain>
    </source>
</reference>
<dbReference type="AlphaFoldDB" id="A0A8J8SVQ6"/>
<gene>
    <name evidence="1" type="ORF">FGO68_gene6288</name>
</gene>
<organism evidence="1 2">
    <name type="scientific">Halteria grandinella</name>
    <dbReference type="NCBI Taxonomy" id="5974"/>
    <lineage>
        <taxon>Eukaryota</taxon>
        <taxon>Sar</taxon>
        <taxon>Alveolata</taxon>
        <taxon>Ciliophora</taxon>
        <taxon>Intramacronucleata</taxon>
        <taxon>Spirotrichea</taxon>
        <taxon>Stichotrichia</taxon>
        <taxon>Sporadotrichida</taxon>
        <taxon>Halteriidae</taxon>
        <taxon>Halteria</taxon>
    </lineage>
</organism>
<protein>
    <submittedName>
        <fullName evidence="1">Uncharacterized protein</fullName>
    </submittedName>
</protein>
<evidence type="ECO:0000313" key="1">
    <source>
        <dbReference type="EMBL" id="TNV72066.1"/>
    </source>
</evidence>